<evidence type="ECO:0000313" key="1">
    <source>
        <dbReference type="EMBL" id="NVI49985.1"/>
    </source>
</evidence>
<gene>
    <name evidence="1" type="ORF">HAP48_045530</name>
</gene>
<dbReference type="EMBL" id="JAAOLE020000001">
    <property type="protein sequence ID" value="NVI49985.1"/>
    <property type="molecule type" value="Genomic_DNA"/>
</dbReference>
<reference evidence="1" key="1">
    <citation type="submission" date="2020-06" db="EMBL/GenBank/DDBJ databases">
        <title>Whole Genome Sequence of Bradyrhizobium sp. Strain 1S1.</title>
        <authorList>
            <person name="Bromfield E.S.P."/>
            <person name="Cloutier S."/>
        </authorList>
    </citation>
    <scope>NUCLEOTIDE SEQUENCE [LARGE SCALE GENOMIC DNA]</scope>
    <source>
        <strain evidence="1">1S1</strain>
    </source>
</reference>
<proteinExistence type="predicted"/>
<protein>
    <submittedName>
        <fullName evidence="1">Uncharacterized protein</fullName>
    </submittedName>
</protein>
<accession>A0A973WA32</accession>
<comment type="caution">
    <text evidence="1">The sequence shown here is derived from an EMBL/GenBank/DDBJ whole genome shotgun (WGS) entry which is preliminary data.</text>
</comment>
<dbReference type="AlphaFoldDB" id="A0A973WA32"/>
<organism evidence="1">
    <name type="scientific">Bradyrhizobium septentrionale</name>
    <dbReference type="NCBI Taxonomy" id="1404411"/>
    <lineage>
        <taxon>Bacteria</taxon>
        <taxon>Pseudomonadati</taxon>
        <taxon>Pseudomonadota</taxon>
        <taxon>Alphaproteobacteria</taxon>
        <taxon>Hyphomicrobiales</taxon>
        <taxon>Nitrobacteraceae</taxon>
        <taxon>Bradyrhizobium</taxon>
    </lineage>
</organism>
<sequence>MTILAKKGIGRARAGRAIKETLDLAASVHLEKLRRDMARGRIDVGKRAAEGLCRRLDSFVGEVDRLPPSSKHLLNKSVERPLACGFFDTSTFFSVLDAMAATLPRLSPKVRADAAYAVLFARDADREPSAGLGWVREEGSMGPVSRDTCTLLWEELDAETRRKCEMTIEGKLPKDISLFRILADTLRIPAHSFMRGAPPSLYRDYARSVDRIWDKLGISKGRRRYDPDPTKSQLSAFAKFANEALAAVGIESHVSDRQIRQALGQRKKQRHQ</sequence>
<name>A0A973WA32_9BRAD</name>